<dbReference type="PRINTS" id="PR00918">
    <property type="entry name" value="CALICVIRUSNS"/>
</dbReference>
<dbReference type="InterPro" id="IPR043504">
    <property type="entry name" value="Peptidase_S1_PA_chymotrypsin"/>
</dbReference>
<feature type="domain" description="SF3 helicase" evidence="25">
    <location>
        <begin position="1471"/>
        <end position="1642"/>
    </location>
</feature>
<evidence type="ECO:0000256" key="7">
    <source>
        <dbReference type="ARBA" id="ARBA00022553"/>
    </source>
</evidence>
<dbReference type="InterPro" id="IPR000605">
    <property type="entry name" value="Helicase_SF3_ssDNA/RNA_vir"/>
</dbReference>
<evidence type="ECO:0000259" key="26">
    <source>
        <dbReference type="PROSITE" id="PS51874"/>
    </source>
</evidence>
<evidence type="ECO:0000256" key="21">
    <source>
        <dbReference type="ARBA" id="ARBA00023200"/>
    </source>
</evidence>
<dbReference type="GO" id="GO:0005198">
    <property type="term" value="F:structural molecule activity"/>
    <property type="evidence" value="ECO:0007669"/>
    <property type="project" value="InterPro"/>
</dbReference>
<evidence type="ECO:0000256" key="22">
    <source>
        <dbReference type="ARBA" id="ARBA00029423"/>
    </source>
</evidence>
<dbReference type="Gene3D" id="2.40.10.10">
    <property type="entry name" value="Trypsin-like serine proteases"/>
    <property type="match status" value="1"/>
</dbReference>
<evidence type="ECO:0000256" key="4">
    <source>
        <dbReference type="ARBA" id="ARBA00020107"/>
    </source>
</evidence>
<dbReference type="InterPro" id="IPR014759">
    <property type="entry name" value="Helicase_SF3_ssRNA_vir"/>
</dbReference>
<keyword evidence="8" id="KW-0167">Capsid protein</keyword>
<dbReference type="GO" id="GO:0004197">
    <property type="term" value="F:cysteine-type endopeptidase activity"/>
    <property type="evidence" value="ECO:0007669"/>
    <property type="project" value="InterPro"/>
</dbReference>
<dbReference type="GO" id="GO:0003723">
    <property type="term" value="F:RNA binding"/>
    <property type="evidence" value="ECO:0007669"/>
    <property type="project" value="InterPro"/>
</dbReference>
<feature type="domain" description="LRAT" evidence="27">
    <location>
        <begin position="1063"/>
        <end position="1167"/>
    </location>
</feature>
<dbReference type="GO" id="GO:0005524">
    <property type="term" value="F:ATP binding"/>
    <property type="evidence" value="ECO:0007669"/>
    <property type="project" value="UniProtKB-KW"/>
</dbReference>
<evidence type="ECO:0000259" key="25">
    <source>
        <dbReference type="PROSITE" id="PS51218"/>
    </source>
</evidence>
<keyword evidence="10" id="KW-0808">Transferase</keyword>
<dbReference type="Gene3D" id="3.30.70.270">
    <property type="match status" value="1"/>
</dbReference>
<keyword evidence="5" id="KW-0696">RNA-directed RNA polymerase</keyword>
<evidence type="ECO:0000256" key="11">
    <source>
        <dbReference type="ARBA" id="ARBA00022695"/>
    </source>
</evidence>
<feature type="region of interest" description="Disordered" evidence="23">
    <location>
        <begin position="952"/>
        <end position="994"/>
    </location>
</feature>
<dbReference type="PROSITE" id="PS51934">
    <property type="entry name" value="LRAT"/>
    <property type="match status" value="1"/>
</dbReference>
<dbReference type="InterPro" id="IPR043502">
    <property type="entry name" value="DNA/RNA_pol_sf"/>
</dbReference>
<keyword evidence="16" id="KW-0067">ATP-binding</keyword>
<dbReference type="InterPro" id="IPR009003">
    <property type="entry name" value="Peptidase_S1_PA"/>
</dbReference>
<keyword evidence="6" id="KW-0191">Covalent protein-RNA linkage</keyword>
<dbReference type="InterPro" id="IPR044067">
    <property type="entry name" value="PCV_3C_PRO"/>
</dbReference>
<dbReference type="PROSITE" id="PS51874">
    <property type="entry name" value="PCV_3C_PRO"/>
    <property type="match status" value="1"/>
</dbReference>
<keyword evidence="12" id="KW-0547">Nucleotide-binding</keyword>
<dbReference type="InterPro" id="IPR001676">
    <property type="entry name" value="Picornavirus_capsid"/>
</dbReference>
<dbReference type="GO" id="GO:0006508">
    <property type="term" value="P:proteolysis"/>
    <property type="evidence" value="ECO:0007669"/>
    <property type="project" value="UniProtKB-KW"/>
</dbReference>
<dbReference type="InterPro" id="IPR043128">
    <property type="entry name" value="Rev_trsase/Diguanyl_cyclase"/>
</dbReference>
<evidence type="ECO:0000259" key="24">
    <source>
        <dbReference type="PROSITE" id="PS50507"/>
    </source>
</evidence>
<dbReference type="InterPro" id="IPR007053">
    <property type="entry name" value="LRAT_dom"/>
</dbReference>
<dbReference type="SUPFAM" id="SSF50494">
    <property type="entry name" value="Trypsin-like serine proteases"/>
    <property type="match status" value="1"/>
</dbReference>
<dbReference type="Gene3D" id="3.90.1720.10">
    <property type="entry name" value="endopeptidase domain like (from Nostoc punctiforme)"/>
    <property type="match status" value="1"/>
</dbReference>
<accession>A0A2P1GN34</accession>
<dbReference type="GO" id="GO:0003968">
    <property type="term" value="F:RNA-directed RNA polymerase activity"/>
    <property type="evidence" value="ECO:0007669"/>
    <property type="project" value="UniProtKB-KW"/>
</dbReference>
<keyword evidence="18" id="KW-1043">Host membrane</keyword>
<evidence type="ECO:0000256" key="14">
    <source>
        <dbReference type="ARBA" id="ARBA00022806"/>
    </source>
</evidence>
<name>A0A2P1GN34_9VIRU</name>
<feature type="compositionally biased region" description="Basic residues" evidence="23">
    <location>
        <begin position="972"/>
        <end position="993"/>
    </location>
</feature>
<keyword evidence="13" id="KW-0378">Hydrolase</keyword>
<comment type="function">
    <text evidence="22">Cysteine protease that generates mature viral proteins from the precursor polyprotein. In addition to its proteolytic activity, it binds to viral RNA, and thus influences viral genome replication. RNA and substrate bind cooperatively to the protease.</text>
</comment>
<evidence type="ECO:0000256" key="9">
    <source>
        <dbReference type="ARBA" id="ARBA00022670"/>
    </source>
</evidence>
<evidence type="ECO:0000256" key="10">
    <source>
        <dbReference type="ARBA" id="ARBA00022679"/>
    </source>
</evidence>
<evidence type="ECO:0000256" key="16">
    <source>
        <dbReference type="ARBA" id="ARBA00022840"/>
    </source>
</evidence>
<sequence>MASGAHKNSQSPGLIHGLIDPFIQPLESMLSLGMTSFLNDPAVEMYEGSDRIAALGAGVTTVVEQQAVEPSTSTESKQSSVQIPTALERSLQTPTLTNRFQRLSTAEWKPDDKDICGDAETNAIMSLPIPDIFFQTDSCGRPVFPLAASLQFHRFMRADFQFLIQTNAPPQQQGALLVVYHPIAAPLFGGKFCGVKPQTSEVYCSASEIGIYTSDATLLNFPHAILNLQANNSVILNVPFTYFRNEYDLITCMIDEKKSGTESDTCKKKEGGPGFRNPESPLLGVFRVYVLSQLKTKGNASTDKLTVSALGRMTKMTATGVRQFNPLPQPIEVLPVKSEVGAVVQPGAGSMDLSSKATVGKVYDLGLMPVPIRKDLSSFGSVPASDILEFTVIPSILAKLTVNKTDKGGKVLAAFPVSPGDAQRMVKWELETTHDVSTFAYDPISSSKKSCFQRDNNLSHFSRYFTFWKGSLNFHFQVVATQFHKGRIFVAFSPGDIPMTFLDNEKTFSESEGTELLQSLQAARFAVFDLGVETTFTFTVPFMSSQEFLRTDSYPSLQSCTGTVYVILWAPIVVPDTVSTSFDIVVYKTSGKDFQFFFPRARNITRVAKLQAGDGADGDETVQGAVTSIENSATGMLPSALPPSGSTQQKTTVPYSSTSISNFTGRSHSYARIDMKWTYKSDEGIIFLRIEPPQDSSLGDLFSCFTFWRGAMLFHLSMVNSDVCSIAYVPPGAPFPIDEGDLESLGVVKWDMDGSSNIIVRVPFYSPLNGLLTFPSTNHSKNQTHWWTEENGACKRSGESIVDVMCKAIASAKGSSESRQKGAHFKEGPFDTLNFLGHLAFYFPKGLDPSDLLQVAVSFEDLVLTGRRTVPVIKHPFEMWSDWNHEQTRTKGLRTDDNAFFSLLRHQHESDADKEVKRAETTTNGHELKVLSVQGIPTDPLTVPVPQITGAPSLPPLLESEEAESEGEVSVHTKKKAPVKKRGGRWIRRKKAPAKASTPQGYVEEFIARLSDSLKNKSQGGDDNAESFGCRIEGDFTGSIVVYYDDGETVVYGNHFPPRRGDVVRIWKGWYWHYGVYTKHGIFHMQSGSLSAAEVIRSHECEFLLEKNIQGWETCNVLDEKFPPLDLWKIENLCLAIVGRRLPYSVYSFNCEHCSYFIRNRHAWSSQASALMMSAVAAGVCGVQIGKVLSQGILDRFVKSKVDDQLTMTLRDLGLPSDLIENDCNFESMSLNSSFSAGSLMESISDCGVQEQSQATQILRIVMKTTAYCAIIVESPTPVTFLSVCVLWATDLVSLFFPKGVDFQSIGRSAQDVISKFSDSIRNVCENIRAESDSTPMLIGISKDFVSSLTGEEVFHSEAEGKAFFDGCKNFNTLTSSLRGIEYMFQCVLYWFQKFLDYVVHRKQPPHVILMKKLEPVYADWVAAASTIIKWDPEKLDLEQSSKLKAAVEVGKGLFTNATAFKNREIFGELKTLLAELLVFNSCVLSSQTTPQKRFEPIVLRLVGEAGQGKSTMAELIAVDLCKLHGVPEDSNIFTKSPRNEFFDAYKGQLVHIIDDIGQDPEDKDWAEFTIMCSVCDFRPPCADLTDKGTMYRTPYIILTSNFSETEAVTVRCSKAISRRLFMDLYVQSSPAYQTCSSKGQVVLDLGKAVKDGAVNDGSCFRISTSVLRGREMTMKDIVLGMRREYDKRFKIMKTMSMDRSTYHAGLLAEYCTSTGDVVPPCAKLQSSAAATGNDTTKQFAAMVCASMGVKSEGLCDDVGDSFDCAVRKLKDFVHKEPKRRTLSQRVLAWIQGKVFGSIPGWLKVAGAVSITLSIIVSGTYLWDRWATGRRARAAEREREETPPKEESAYGTMKITKTTVRTAVPKAPAITISQSSVVEITTKIANNMVTLTGTDKNNGSHYIIGIFLGDDILVFPKHFLTSISSDITVEHPKFTYVIKKDSCGEHVPNAKTPFGCIKMNGVEIDLAYAVLPKLPIHFKKLFGLMSTAEDLEKRISKDSMLLNYRREGPDGLAILIDAGDVEPYGEVYAEHLGVNNLVCVQAYRYKVLTTYGFCGSILLSKTPRGIRIFGMHVAGTGNGIGFSIPLYQSLYNQILVSRGMVELPTSQQMKIVAKREIPIYVPTRTKFEKAPFNGFFACGRQPAVLSERDARTSYSVQEMAFSKYLGTEIGYTRNNANTWGVTFLLGLHLGSFDRIPREIAIRGDGVGLNPIPFGTSAGLPFTEKHLVKRQLMDEQGDLIHPLIIDEITKLEESLLCNEVPEIEFTTMYKDELRPDEKVLMAKTRLIECSPLHFTIALRERMGEFMSKFHTSFGAKLHHMVGCDPEESWGDLYWGLKLFGNEGFSVDYSRWDSTVHHWMIKEVACVLGHLTTPRNAQEIELLFESMCVARHVFREVVYTIDQGLPSGTPCTTIINTIVNMMLVISVYKDLADFYCPEESSCQACGQNVGFVVYGDDCLMVPNSNVKSWFTPENFVKAVAAYGFSATSTQKDGRPIKFEPLEELTFLKRKFRPDDENKMLIHPVIEMTTIHSLLEWKSKRADWKDNVDNAARFLYHYGEEIYRKETMTWFKKMLQEKCVVEIPEFSELDKAWRGLFVK</sequence>
<dbReference type="InterPro" id="IPR007094">
    <property type="entry name" value="RNA-dir_pol_PSvirus"/>
</dbReference>
<dbReference type="InterPro" id="IPR033703">
    <property type="entry name" value="Rhv-like"/>
</dbReference>
<keyword evidence="19" id="KW-0693">Viral RNA replication</keyword>
<dbReference type="Pfam" id="PF00073">
    <property type="entry name" value="Rhv"/>
    <property type="match status" value="2"/>
</dbReference>
<evidence type="ECO:0000259" key="27">
    <source>
        <dbReference type="PROSITE" id="PS51934"/>
    </source>
</evidence>
<evidence type="ECO:0000313" key="28">
    <source>
        <dbReference type="EMBL" id="AVM87413.1"/>
    </source>
</evidence>
<evidence type="ECO:0000256" key="19">
    <source>
        <dbReference type="ARBA" id="ARBA00022953"/>
    </source>
</evidence>
<evidence type="ECO:0000256" key="13">
    <source>
        <dbReference type="ARBA" id="ARBA00022801"/>
    </source>
</evidence>
<keyword evidence="14" id="KW-0347">Helicase</keyword>
<protein>
    <recommendedName>
        <fullName evidence="4">Genome polyprotein</fullName>
    </recommendedName>
</protein>
<feature type="domain" description="RdRp catalytic" evidence="24">
    <location>
        <begin position="2340"/>
        <end position="2468"/>
    </location>
</feature>
<dbReference type="CDD" id="cd00205">
    <property type="entry name" value="rhv_like"/>
    <property type="match status" value="1"/>
</dbReference>
<evidence type="ECO:0000256" key="2">
    <source>
        <dbReference type="ARBA" id="ARBA00004328"/>
    </source>
</evidence>
<dbReference type="InterPro" id="IPR001205">
    <property type="entry name" value="RNA-dir_pol_C"/>
</dbReference>
<evidence type="ECO:0000256" key="15">
    <source>
        <dbReference type="ARBA" id="ARBA00022807"/>
    </source>
</evidence>
<dbReference type="GO" id="GO:0006351">
    <property type="term" value="P:DNA-templated transcription"/>
    <property type="evidence" value="ECO:0007669"/>
    <property type="project" value="InterPro"/>
</dbReference>
<reference evidence="28" key="1">
    <citation type="journal article" date="2018" name="Nature">
        <title>The evolutionary history of vertebrate RNA viruses.</title>
        <authorList>
            <person name="Shi M."/>
            <person name="Lin X.D."/>
            <person name="Chen X."/>
            <person name="Tian J.H."/>
            <person name="Chen L.J."/>
            <person name="Li K."/>
            <person name="Wang W."/>
            <person name="Eden J.S."/>
            <person name="Shen J.J."/>
            <person name="Liu L."/>
            <person name="Holmes E.C."/>
            <person name="Zhang Y.Z."/>
        </authorList>
    </citation>
    <scope>NUCLEOTIDE SEQUENCE</scope>
    <source>
        <strain evidence="28">BHNC6391</strain>
    </source>
</reference>
<dbReference type="InterPro" id="IPR004004">
    <property type="entry name" value="Helic/Pol/Pept_Calicivir-typ"/>
</dbReference>
<organism evidence="28">
    <name type="scientific">Fujian spotted paddle-tail newt picornavirus</name>
    <dbReference type="NCBI Taxonomy" id="2116428"/>
    <lineage>
        <taxon>Viruses</taxon>
        <taxon>Riboviria</taxon>
        <taxon>Orthornavirae</taxon>
        <taxon>Pisuviricota</taxon>
        <taxon>Pisoniviricetes</taxon>
        <taxon>Picornavirales</taxon>
    </lineage>
</organism>
<dbReference type="PROSITE" id="PS50507">
    <property type="entry name" value="RDRP_SSRNA_POS"/>
    <property type="match status" value="1"/>
</dbReference>
<keyword evidence="17" id="KW-0946">Virion</keyword>
<evidence type="ECO:0000256" key="17">
    <source>
        <dbReference type="ARBA" id="ARBA00022844"/>
    </source>
</evidence>
<dbReference type="Gene3D" id="1.20.960.20">
    <property type="match status" value="1"/>
</dbReference>
<keyword evidence="20" id="KW-0472">Membrane</keyword>
<dbReference type="InterPro" id="IPR029053">
    <property type="entry name" value="Viral_coat"/>
</dbReference>
<feature type="domain" description="Peptidase C3" evidence="26">
    <location>
        <begin position="1874"/>
        <end position="2091"/>
    </location>
</feature>
<dbReference type="InterPro" id="IPR000199">
    <property type="entry name" value="Peptidase_C3A/C3B_picornavir"/>
</dbReference>
<evidence type="ECO:0000256" key="5">
    <source>
        <dbReference type="ARBA" id="ARBA00022484"/>
    </source>
</evidence>
<dbReference type="GO" id="GO:0039694">
    <property type="term" value="P:viral RNA genome replication"/>
    <property type="evidence" value="ECO:0007669"/>
    <property type="project" value="InterPro"/>
</dbReference>
<evidence type="ECO:0000256" key="8">
    <source>
        <dbReference type="ARBA" id="ARBA00022561"/>
    </source>
</evidence>
<evidence type="ECO:0000256" key="20">
    <source>
        <dbReference type="ARBA" id="ARBA00023136"/>
    </source>
</evidence>
<evidence type="ECO:0000256" key="12">
    <source>
        <dbReference type="ARBA" id="ARBA00022741"/>
    </source>
</evidence>
<evidence type="ECO:0000256" key="3">
    <source>
        <dbReference type="ARBA" id="ARBA00004551"/>
    </source>
</evidence>
<evidence type="ECO:0000256" key="1">
    <source>
        <dbReference type="ARBA" id="ARBA00004192"/>
    </source>
</evidence>
<dbReference type="GO" id="GO:0030430">
    <property type="term" value="C:host cell cytoplasm"/>
    <property type="evidence" value="ECO:0007669"/>
    <property type="project" value="UniProtKB-SubCell"/>
</dbReference>
<evidence type="ECO:0000256" key="23">
    <source>
        <dbReference type="SAM" id="MobiDB-lite"/>
    </source>
</evidence>
<proteinExistence type="predicted"/>
<dbReference type="PROSITE" id="PS51218">
    <property type="entry name" value="SF3_HELICASE_2"/>
    <property type="match status" value="1"/>
</dbReference>
<dbReference type="Gene3D" id="2.60.120.20">
    <property type="match status" value="3"/>
</dbReference>
<keyword evidence="11" id="KW-0548">Nucleotidyltransferase</keyword>
<dbReference type="EMBL" id="MG600085">
    <property type="protein sequence ID" value="AVM87413.1"/>
    <property type="molecule type" value="Genomic_RNA"/>
</dbReference>
<comment type="subcellular location">
    <subcellularLocation>
        <location evidence="1">Host cytoplasm</location>
    </subcellularLocation>
    <subcellularLocation>
        <location evidence="3">Host membrane</location>
    </subcellularLocation>
    <subcellularLocation>
        <location evidence="2">Virion</location>
    </subcellularLocation>
</comment>
<dbReference type="GO" id="GO:0019028">
    <property type="term" value="C:viral capsid"/>
    <property type="evidence" value="ECO:0007669"/>
    <property type="project" value="UniProtKB-KW"/>
</dbReference>
<dbReference type="SUPFAM" id="SSF56672">
    <property type="entry name" value="DNA/RNA polymerases"/>
    <property type="match status" value="1"/>
</dbReference>
<dbReference type="Pfam" id="PF00910">
    <property type="entry name" value="RNA_helicase"/>
    <property type="match status" value="1"/>
</dbReference>
<dbReference type="Pfam" id="PF00680">
    <property type="entry name" value="RdRP_1"/>
    <property type="match status" value="1"/>
</dbReference>
<evidence type="ECO:0000256" key="6">
    <source>
        <dbReference type="ARBA" id="ARBA00022520"/>
    </source>
</evidence>
<keyword evidence="21" id="KW-1035">Host cytoplasm</keyword>
<keyword evidence="9" id="KW-0645">Protease</keyword>
<dbReference type="GO" id="GO:0003724">
    <property type="term" value="F:RNA helicase activity"/>
    <property type="evidence" value="ECO:0007669"/>
    <property type="project" value="InterPro"/>
</dbReference>
<dbReference type="GO" id="GO:0033644">
    <property type="term" value="C:host cell membrane"/>
    <property type="evidence" value="ECO:0007669"/>
    <property type="project" value="UniProtKB-SubCell"/>
</dbReference>
<keyword evidence="7" id="KW-0597">Phosphoprotein</keyword>
<dbReference type="Pfam" id="PF00548">
    <property type="entry name" value="Peptidase_C3"/>
    <property type="match status" value="1"/>
</dbReference>
<dbReference type="SUPFAM" id="SSF88633">
    <property type="entry name" value="Positive stranded ssRNA viruses"/>
    <property type="match status" value="2"/>
</dbReference>
<keyword evidence="15" id="KW-0788">Thiol protease</keyword>
<evidence type="ECO:0000256" key="18">
    <source>
        <dbReference type="ARBA" id="ARBA00022870"/>
    </source>
</evidence>